<reference evidence="2 3" key="1">
    <citation type="journal article" date="2019" name="Nat. Ecol. Evol.">
        <title>Megaphylogeny resolves global patterns of mushroom evolution.</title>
        <authorList>
            <person name="Varga T."/>
            <person name="Krizsan K."/>
            <person name="Foldi C."/>
            <person name="Dima B."/>
            <person name="Sanchez-Garcia M."/>
            <person name="Sanchez-Ramirez S."/>
            <person name="Szollosi G.J."/>
            <person name="Szarkandi J.G."/>
            <person name="Papp V."/>
            <person name="Albert L."/>
            <person name="Andreopoulos W."/>
            <person name="Angelini C."/>
            <person name="Antonin V."/>
            <person name="Barry K.W."/>
            <person name="Bougher N.L."/>
            <person name="Buchanan P."/>
            <person name="Buyck B."/>
            <person name="Bense V."/>
            <person name="Catcheside P."/>
            <person name="Chovatia M."/>
            <person name="Cooper J."/>
            <person name="Damon W."/>
            <person name="Desjardin D."/>
            <person name="Finy P."/>
            <person name="Geml J."/>
            <person name="Haridas S."/>
            <person name="Hughes K."/>
            <person name="Justo A."/>
            <person name="Karasinski D."/>
            <person name="Kautmanova I."/>
            <person name="Kiss B."/>
            <person name="Kocsube S."/>
            <person name="Kotiranta H."/>
            <person name="LaButti K.M."/>
            <person name="Lechner B.E."/>
            <person name="Liimatainen K."/>
            <person name="Lipzen A."/>
            <person name="Lukacs Z."/>
            <person name="Mihaltcheva S."/>
            <person name="Morgado L.N."/>
            <person name="Niskanen T."/>
            <person name="Noordeloos M.E."/>
            <person name="Ohm R.A."/>
            <person name="Ortiz-Santana B."/>
            <person name="Ovrebo C."/>
            <person name="Racz N."/>
            <person name="Riley R."/>
            <person name="Savchenko A."/>
            <person name="Shiryaev A."/>
            <person name="Soop K."/>
            <person name="Spirin V."/>
            <person name="Szebenyi C."/>
            <person name="Tomsovsky M."/>
            <person name="Tulloss R.E."/>
            <person name="Uehling J."/>
            <person name="Grigoriev I.V."/>
            <person name="Vagvolgyi C."/>
            <person name="Papp T."/>
            <person name="Martin F.M."/>
            <person name="Miettinen O."/>
            <person name="Hibbett D.S."/>
            <person name="Nagy L.G."/>
        </authorList>
    </citation>
    <scope>NUCLEOTIDE SEQUENCE [LARGE SCALE GENOMIC DNA]</scope>
    <source>
        <strain evidence="2 3">FP101781</strain>
    </source>
</reference>
<feature type="transmembrane region" description="Helical" evidence="1">
    <location>
        <begin position="49"/>
        <end position="67"/>
    </location>
</feature>
<evidence type="ECO:0000313" key="2">
    <source>
        <dbReference type="EMBL" id="TEB39838.1"/>
    </source>
</evidence>
<evidence type="ECO:0000313" key="3">
    <source>
        <dbReference type="Proteomes" id="UP000298030"/>
    </source>
</evidence>
<organism evidence="2 3">
    <name type="scientific">Coprinellus micaceus</name>
    <name type="common">Glistening ink-cap mushroom</name>
    <name type="synonym">Coprinus micaceus</name>
    <dbReference type="NCBI Taxonomy" id="71717"/>
    <lineage>
        <taxon>Eukaryota</taxon>
        <taxon>Fungi</taxon>
        <taxon>Dikarya</taxon>
        <taxon>Basidiomycota</taxon>
        <taxon>Agaricomycotina</taxon>
        <taxon>Agaricomycetes</taxon>
        <taxon>Agaricomycetidae</taxon>
        <taxon>Agaricales</taxon>
        <taxon>Agaricineae</taxon>
        <taxon>Psathyrellaceae</taxon>
        <taxon>Coprinellus</taxon>
    </lineage>
</organism>
<evidence type="ECO:0000256" key="1">
    <source>
        <dbReference type="SAM" id="Phobius"/>
    </source>
</evidence>
<accession>A0A4Y7U1B3</accession>
<keyword evidence="3" id="KW-1185">Reference proteome</keyword>
<dbReference type="Proteomes" id="UP000298030">
    <property type="component" value="Unassembled WGS sequence"/>
</dbReference>
<gene>
    <name evidence="2" type="ORF">FA13DRAFT_31690</name>
</gene>
<proteinExistence type="predicted"/>
<keyword evidence="1" id="KW-1133">Transmembrane helix</keyword>
<keyword evidence="1" id="KW-0472">Membrane</keyword>
<dbReference type="EMBL" id="QPFP01000001">
    <property type="protein sequence ID" value="TEB39838.1"/>
    <property type="molecule type" value="Genomic_DNA"/>
</dbReference>
<sequence length="191" mass="20777">MRLRLALPDTLEFDEAHSQLAEVEVRLTLSWLGHDSCIRAGRSWRHSHILVELYVLVLLLLPASSITRCSLATAFERSQVLDGTDFRVDCGICTPTVADVDSALDNSGPGVIALFFILTCGSLGFSLASGRSGCLNSRNLVTVSTLRLFYPPNPLGSKGFPRLGLTDAFSVWWPRESFVQIDALPTAALLG</sequence>
<protein>
    <submittedName>
        <fullName evidence="2">Uncharacterized protein</fullName>
    </submittedName>
</protein>
<dbReference type="AlphaFoldDB" id="A0A4Y7U1B3"/>
<keyword evidence="1" id="KW-0812">Transmembrane</keyword>
<name>A0A4Y7U1B3_COPMI</name>
<comment type="caution">
    <text evidence="2">The sequence shown here is derived from an EMBL/GenBank/DDBJ whole genome shotgun (WGS) entry which is preliminary data.</text>
</comment>
<feature type="transmembrane region" description="Helical" evidence="1">
    <location>
        <begin position="110"/>
        <end position="128"/>
    </location>
</feature>